<evidence type="ECO:0000313" key="3">
    <source>
        <dbReference type="Proteomes" id="UP000676079"/>
    </source>
</evidence>
<reference evidence="2 3" key="1">
    <citation type="submission" date="2021-05" db="EMBL/GenBank/DDBJ databases">
        <title>Direct Submission.</title>
        <authorList>
            <person name="Li K."/>
            <person name="Gao J."/>
        </authorList>
    </citation>
    <scope>NUCLEOTIDE SEQUENCE [LARGE SCALE GENOMIC DNA]</scope>
    <source>
        <strain evidence="2 3">Mg02</strain>
    </source>
</reference>
<organism evidence="2 3">
    <name type="scientific">Nocardiopsis changdeensis</name>
    <dbReference type="NCBI Taxonomy" id="2831969"/>
    <lineage>
        <taxon>Bacteria</taxon>
        <taxon>Bacillati</taxon>
        <taxon>Actinomycetota</taxon>
        <taxon>Actinomycetes</taxon>
        <taxon>Streptosporangiales</taxon>
        <taxon>Nocardiopsidaceae</taxon>
        <taxon>Nocardiopsis</taxon>
    </lineage>
</organism>
<dbReference type="EMBL" id="CP074133">
    <property type="protein sequence ID" value="QUX25105.1"/>
    <property type="molecule type" value="Genomic_DNA"/>
</dbReference>
<dbReference type="NCBIfam" id="NF045556">
    <property type="entry name" value="TbtD_PbtD_pyrid"/>
    <property type="match status" value="1"/>
</dbReference>
<dbReference type="RefSeq" id="WP_220560603.1">
    <property type="nucleotide sequence ID" value="NZ_CP074133.1"/>
</dbReference>
<gene>
    <name evidence="2" type="ORF">KGD84_13080</name>
</gene>
<protein>
    <recommendedName>
        <fullName evidence="1">Thiopeptide-type bacteriocin biosynthesis domain-containing protein</fullName>
    </recommendedName>
</protein>
<feature type="domain" description="Thiopeptide-type bacteriocin biosynthesis" evidence="1">
    <location>
        <begin position="7"/>
        <end position="340"/>
    </location>
</feature>
<dbReference type="Proteomes" id="UP000676079">
    <property type="component" value="Chromosome"/>
</dbReference>
<sequence>MMDARSWHSIHVHHHGEATSRLVAEALWPVSRELERRGLRNWFVRHWRRGPHLRLNVEAGSGEFRAALPMVAQVLDPYLAALPATETDVGALLPLHRRTAEQEREPGPLTPWFPDNSWHVDDYDDRMAVHRTPEAAALVADFLRDANQHAFEVTAEVAAGASLPAVVFDTMAVLADRLVDGGIAVGYLSYRSHAEAYLSYLPERAPWRREWDDRYRSHARALADRIDRLVGPDSPGDPRASEFADLIARYRSAGAELYERGLLPALRIDPLDGQRDDPRAADSPFHHALLSSGHWTTRVGPSADFAAYRLALNLMYLQFTRLGITPHHRLFLCHLLAEAVERRTGRSWADLIRSWDAPAAGAVT</sequence>
<evidence type="ECO:0000313" key="2">
    <source>
        <dbReference type="EMBL" id="QUX25105.1"/>
    </source>
</evidence>
<dbReference type="Pfam" id="PF14028">
    <property type="entry name" value="Lant_dehydr_C"/>
    <property type="match status" value="1"/>
</dbReference>
<dbReference type="InterPro" id="IPR023809">
    <property type="entry name" value="Thiopep_bacteriocin_synth_dom"/>
</dbReference>
<keyword evidence="3" id="KW-1185">Reference proteome</keyword>
<evidence type="ECO:0000259" key="1">
    <source>
        <dbReference type="Pfam" id="PF14028"/>
    </source>
</evidence>
<dbReference type="InterPro" id="IPR054643">
    <property type="entry name" value="TbtD_PbtD_pyrid"/>
</dbReference>
<proteinExistence type="predicted"/>
<name>A0ABX8BTT6_9ACTN</name>
<accession>A0ABX8BTT6</accession>